<keyword evidence="2" id="KW-1185">Reference proteome</keyword>
<name>A0A8J3CI55_9PSEU</name>
<reference evidence="1" key="1">
    <citation type="journal article" date="2014" name="Int. J. Syst. Evol. Microbiol.">
        <title>Complete genome sequence of Corynebacterium casei LMG S-19264T (=DSM 44701T), isolated from a smear-ripened cheese.</title>
        <authorList>
            <consortium name="US DOE Joint Genome Institute (JGI-PGF)"/>
            <person name="Walter F."/>
            <person name="Albersmeier A."/>
            <person name="Kalinowski J."/>
            <person name="Ruckert C."/>
        </authorList>
    </citation>
    <scope>NUCLEOTIDE SEQUENCE</scope>
    <source>
        <strain evidence="1">CGMCC 4.5737</strain>
    </source>
</reference>
<evidence type="ECO:0000313" key="2">
    <source>
        <dbReference type="Proteomes" id="UP000637578"/>
    </source>
</evidence>
<reference evidence="1" key="2">
    <citation type="submission" date="2020-09" db="EMBL/GenBank/DDBJ databases">
        <authorList>
            <person name="Sun Q."/>
            <person name="Zhou Y."/>
        </authorList>
    </citation>
    <scope>NUCLEOTIDE SEQUENCE</scope>
    <source>
        <strain evidence="1">CGMCC 4.5737</strain>
    </source>
</reference>
<accession>A0A8J3CI55</accession>
<gene>
    <name evidence="1" type="ORF">GCM10012275_46750</name>
</gene>
<dbReference type="Proteomes" id="UP000637578">
    <property type="component" value="Unassembled WGS sequence"/>
</dbReference>
<sequence length="96" mass="11284">MVRAVADRLGLPAVELDALRHGPNWTPRLSFVDYVREFNHVFRWIWRTLPQTAQRMRKVLSGPDGARLTIVRLWGHHQVDRWLESTLRTVAERAET</sequence>
<protein>
    <submittedName>
        <fullName evidence="1">Uncharacterized protein</fullName>
    </submittedName>
</protein>
<dbReference type="AlphaFoldDB" id="A0A8J3CI55"/>
<dbReference type="EMBL" id="BMMK01000026">
    <property type="protein sequence ID" value="GGM70952.1"/>
    <property type="molecule type" value="Genomic_DNA"/>
</dbReference>
<evidence type="ECO:0000313" key="1">
    <source>
        <dbReference type="EMBL" id="GGM70952.1"/>
    </source>
</evidence>
<organism evidence="1 2">
    <name type="scientific">Longimycelium tulufanense</name>
    <dbReference type="NCBI Taxonomy" id="907463"/>
    <lineage>
        <taxon>Bacteria</taxon>
        <taxon>Bacillati</taxon>
        <taxon>Actinomycetota</taxon>
        <taxon>Actinomycetes</taxon>
        <taxon>Pseudonocardiales</taxon>
        <taxon>Pseudonocardiaceae</taxon>
        <taxon>Longimycelium</taxon>
    </lineage>
</organism>
<proteinExistence type="predicted"/>
<comment type="caution">
    <text evidence="1">The sequence shown here is derived from an EMBL/GenBank/DDBJ whole genome shotgun (WGS) entry which is preliminary data.</text>
</comment>